<evidence type="ECO:0000313" key="8">
    <source>
        <dbReference type="EMBL" id="PWN57341.1"/>
    </source>
</evidence>
<evidence type="ECO:0000313" key="9">
    <source>
        <dbReference type="Proteomes" id="UP000251800"/>
    </source>
</evidence>
<organism evidence="8 9">
    <name type="scientific">Abyssibacter profundi</name>
    <dbReference type="NCBI Taxonomy" id="2182787"/>
    <lineage>
        <taxon>Bacteria</taxon>
        <taxon>Pseudomonadati</taxon>
        <taxon>Pseudomonadota</taxon>
        <taxon>Gammaproteobacteria</taxon>
        <taxon>Chromatiales</taxon>
        <taxon>Oceanococcaceae</taxon>
        <taxon>Abyssibacter</taxon>
    </lineage>
</organism>
<dbReference type="AlphaFoldDB" id="A0A363UPE3"/>
<dbReference type="InterPro" id="IPR005524">
    <property type="entry name" value="DUF318"/>
</dbReference>
<feature type="transmembrane region" description="Helical" evidence="7">
    <location>
        <begin position="31"/>
        <end position="50"/>
    </location>
</feature>
<feature type="transmembrane region" description="Helical" evidence="7">
    <location>
        <begin position="295"/>
        <end position="313"/>
    </location>
</feature>
<feature type="transmembrane region" description="Helical" evidence="7">
    <location>
        <begin position="176"/>
        <end position="193"/>
    </location>
</feature>
<feature type="transmembrane region" description="Helical" evidence="7">
    <location>
        <begin position="57"/>
        <end position="75"/>
    </location>
</feature>
<feature type="transmembrane region" description="Helical" evidence="7">
    <location>
        <begin position="145"/>
        <end position="164"/>
    </location>
</feature>
<dbReference type="PANTHER" id="PTHR34184">
    <property type="entry name" value="UPF0718 PROTEIN YCGR"/>
    <property type="match status" value="1"/>
</dbReference>
<dbReference type="RefSeq" id="WP_109718846.1">
    <property type="nucleotide sequence ID" value="NZ_QEQK01000002.1"/>
</dbReference>
<feature type="transmembrane region" description="Helical" evidence="7">
    <location>
        <begin position="477"/>
        <end position="497"/>
    </location>
</feature>
<feature type="transmembrane region" description="Helical" evidence="7">
    <location>
        <begin position="119"/>
        <end position="138"/>
    </location>
</feature>
<evidence type="ECO:0000256" key="4">
    <source>
        <dbReference type="ARBA" id="ARBA00022692"/>
    </source>
</evidence>
<protein>
    <recommendedName>
        <fullName evidence="10">Permease</fullName>
    </recommendedName>
</protein>
<feature type="transmembrane region" description="Helical" evidence="7">
    <location>
        <begin position="353"/>
        <end position="371"/>
    </location>
</feature>
<name>A0A363UPE3_9GAMM</name>
<sequence length="585" mass="60670">MHSTILAASLLALLFGPLAYAWLNRQRKLSAVLDGFVFLSIGGIVLLEALPEAVHHGGLLAWIALAVGFFGPSIAERLLHHAARETHLATLLLGGFGLIVHATVDGAALSEPAHTGPGLAIAVILHRLPVGLAIWWLLRPTFGLRVAWMTLGCMLAGTVLGFSLGDTVMAHGTTPLLAVFQAFIAGSILHVVFNKPHLGDRYAVDTHAHVSPRYEGLGNALGLAVVVAVALLHQDGDAHGTGALPWGRFLDLALISAPALVIGFGLAAALGAWLPSTPLNWLQRGPQLRQAWRGMIFGLPLPVCSCGVLPVYRTLVNRGVPGAAGVAFLVATPELGLDALLLSIPLLGVDMTIARVLAAAALALAVGWWVGRQIEVHAAATPAGGCCATEPAAQVPAGMQRFTGQLDELLRSTGPWLIVGLLLAAIVEPVLAHTPLLGWPDALQVLCFAVIGVPVYVCASGATPIVAVLLAGGLSPGAGLAFLLAGPATNVASFGLLASLHDLATARRFAVGMLGGAVLLGWLTNVALGGSSGFQAPPLPHEHAGWIRWSCLALLTTLLGLAMLNHGARRFFSEGLRGEHSAHVH</sequence>
<feature type="transmembrane region" description="Helical" evidence="7">
    <location>
        <begin position="509"/>
        <end position="534"/>
    </location>
</feature>
<evidence type="ECO:0000256" key="5">
    <source>
        <dbReference type="ARBA" id="ARBA00022989"/>
    </source>
</evidence>
<dbReference type="Pfam" id="PF03773">
    <property type="entry name" value="ArsP_1"/>
    <property type="match status" value="1"/>
</dbReference>
<feature type="transmembrane region" description="Helical" evidence="7">
    <location>
        <begin position="546"/>
        <end position="564"/>
    </location>
</feature>
<feature type="transmembrane region" description="Helical" evidence="7">
    <location>
        <begin position="214"/>
        <end position="232"/>
    </location>
</feature>
<dbReference type="PANTHER" id="PTHR34184:SF4">
    <property type="entry name" value="UPF0718 PROTEIN YCGR"/>
    <property type="match status" value="1"/>
</dbReference>
<reference evidence="8 9" key="1">
    <citation type="submission" date="2018-05" db="EMBL/GenBank/DDBJ databases">
        <title>Abyssibacter profundi OUC007T gen. nov., sp. nov, a marine bacterium isolated from seawater of the Mariana Trench.</title>
        <authorList>
            <person name="Zhou S."/>
        </authorList>
    </citation>
    <scope>NUCLEOTIDE SEQUENCE [LARGE SCALE GENOMIC DNA]</scope>
    <source>
        <strain evidence="8 9">OUC007</strain>
    </source>
</reference>
<evidence type="ECO:0000256" key="7">
    <source>
        <dbReference type="SAM" id="Phobius"/>
    </source>
</evidence>
<feature type="transmembrane region" description="Helical" evidence="7">
    <location>
        <begin position="445"/>
        <end position="471"/>
    </location>
</feature>
<evidence type="ECO:0000256" key="1">
    <source>
        <dbReference type="ARBA" id="ARBA00004651"/>
    </source>
</evidence>
<keyword evidence="5 7" id="KW-1133">Transmembrane helix</keyword>
<keyword evidence="6 7" id="KW-0472">Membrane</keyword>
<feature type="transmembrane region" description="Helical" evidence="7">
    <location>
        <begin position="416"/>
        <end position="438"/>
    </location>
</feature>
<dbReference type="InterPro" id="IPR052923">
    <property type="entry name" value="UPF0718"/>
</dbReference>
<keyword evidence="3" id="KW-1003">Cell membrane</keyword>
<keyword evidence="4 7" id="KW-0812">Transmembrane</keyword>
<evidence type="ECO:0000256" key="3">
    <source>
        <dbReference type="ARBA" id="ARBA00022475"/>
    </source>
</evidence>
<comment type="subcellular location">
    <subcellularLocation>
        <location evidence="1">Cell membrane</location>
        <topology evidence="1">Multi-pass membrane protein</topology>
    </subcellularLocation>
</comment>
<dbReference type="EMBL" id="QEQK01000002">
    <property type="protein sequence ID" value="PWN57341.1"/>
    <property type="molecule type" value="Genomic_DNA"/>
</dbReference>
<keyword evidence="9" id="KW-1185">Reference proteome</keyword>
<feature type="transmembrane region" description="Helical" evidence="7">
    <location>
        <begin position="319"/>
        <end position="341"/>
    </location>
</feature>
<gene>
    <name evidence="8" type="ORF">DEH80_02240</name>
</gene>
<accession>A0A363UPE3</accession>
<dbReference type="OrthoDB" id="9810876at2"/>
<proteinExistence type="inferred from homology"/>
<feature type="transmembrane region" description="Helical" evidence="7">
    <location>
        <begin position="252"/>
        <end position="274"/>
    </location>
</feature>
<dbReference type="Proteomes" id="UP000251800">
    <property type="component" value="Unassembled WGS sequence"/>
</dbReference>
<evidence type="ECO:0000256" key="2">
    <source>
        <dbReference type="ARBA" id="ARBA00006386"/>
    </source>
</evidence>
<evidence type="ECO:0000256" key="6">
    <source>
        <dbReference type="ARBA" id="ARBA00023136"/>
    </source>
</evidence>
<comment type="caution">
    <text evidence="8">The sequence shown here is derived from an EMBL/GenBank/DDBJ whole genome shotgun (WGS) entry which is preliminary data.</text>
</comment>
<evidence type="ECO:0008006" key="10">
    <source>
        <dbReference type="Google" id="ProtNLM"/>
    </source>
</evidence>
<comment type="similarity">
    <text evidence="2">Belongs to the UPF0718 family.</text>
</comment>
<dbReference type="GO" id="GO:0005886">
    <property type="term" value="C:plasma membrane"/>
    <property type="evidence" value="ECO:0007669"/>
    <property type="project" value="UniProtKB-SubCell"/>
</dbReference>